<dbReference type="RefSeq" id="XP_034106005.1">
    <property type="nucleotide sequence ID" value="XM_034250114.2"/>
</dbReference>
<feature type="compositionally biased region" description="Basic and acidic residues" evidence="9">
    <location>
        <begin position="89"/>
        <end position="102"/>
    </location>
</feature>
<organism evidence="11 12">
    <name type="scientific">Drosophila albomicans</name>
    <name type="common">Fruit fly</name>
    <dbReference type="NCBI Taxonomy" id="7291"/>
    <lineage>
        <taxon>Eukaryota</taxon>
        <taxon>Metazoa</taxon>
        <taxon>Ecdysozoa</taxon>
        <taxon>Arthropoda</taxon>
        <taxon>Hexapoda</taxon>
        <taxon>Insecta</taxon>
        <taxon>Pterygota</taxon>
        <taxon>Neoptera</taxon>
        <taxon>Endopterygota</taxon>
        <taxon>Diptera</taxon>
        <taxon>Brachycera</taxon>
        <taxon>Muscomorpha</taxon>
        <taxon>Ephydroidea</taxon>
        <taxon>Drosophilidae</taxon>
        <taxon>Drosophila</taxon>
    </lineage>
</organism>
<evidence type="ECO:0000256" key="3">
    <source>
        <dbReference type="ARBA" id="ARBA00022737"/>
    </source>
</evidence>
<feature type="region of interest" description="Disordered" evidence="9">
    <location>
        <begin position="80"/>
        <end position="113"/>
    </location>
</feature>
<dbReference type="InterPro" id="IPR013087">
    <property type="entry name" value="Znf_C2H2_type"/>
</dbReference>
<evidence type="ECO:0000256" key="7">
    <source>
        <dbReference type="ARBA" id="ARBA00023242"/>
    </source>
</evidence>
<dbReference type="GO" id="GO:0008270">
    <property type="term" value="F:zinc ion binding"/>
    <property type="evidence" value="ECO:0007669"/>
    <property type="project" value="UniProtKB-KW"/>
</dbReference>
<feature type="domain" description="C2H2-type" evidence="10">
    <location>
        <begin position="287"/>
        <end position="314"/>
    </location>
</feature>
<accession>A0A6P8X438</accession>
<keyword evidence="11" id="KW-1185">Reference proteome</keyword>
<keyword evidence="3" id="KW-0677">Repeat</keyword>
<keyword evidence="5" id="KW-0862">Zinc</keyword>
<dbReference type="Gene3D" id="3.30.160.60">
    <property type="entry name" value="Classic Zinc Finger"/>
    <property type="match status" value="2"/>
</dbReference>
<keyword evidence="2" id="KW-0479">Metal-binding</keyword>
<dbReference type="GO" id="GO:0000978">
    <property type="term" value="F:RNA polymerase II cis-regulatory region sequence-specific DNA binding"/>
    <property type="evidence" value="ECO:0007669"/>
    <property type="project" value="TreeGrafter"/>
</dbReference>
<dbReference type="SMART" id="SM00355">
    <property type="entry name" value="ZnF_C2H2"/>
    <property type="match status" value="6"/>
</dbReference>
<dbReference type="AlphaFoldDB" id="A0A6P8X438"/>
<evidence type="ECO:0000256" key="8">
    <source>
        <dbReference type="PROSITE-ProRule" id="PRU00042"/>
    </source>
</evidence>
<dbReference type="GO" id="GO:0005634">
    <property type="term" value="C:nucleus"/>
    <property type="evidence" value="ECO:0007669"/>
    <property type="project" value="UniProtKB-SubCell"/>
</dbReference>
<dbReference type="SUPFAM" id="SSF57667">
    <property type="entry name" value="beta-beta-alpha zinc fingers"/>
    <property type="match status" value="2"/>
</dbReference>
<proteinExistence type="predicted"/>
<dbReference type="OrthoDB" id="3437960at2759"/>
<dbReference type="PANTHER" id="PTHR24404">
    <property type="entry name" value="ZINC FINGER PROTEIN"/>
    <property type="match status" value="1"/>
</dbReference>
<dbReference type="PROSITE" id="PS00028">
    <property type="entry name" value="ZINC_FINGER_C2H2_1"/>
    <property type="match status" value="3"/>
</dbReference>
<protein>
    <submittedName>
        <fullName evidence="12">Zinc finger protein 809</fullName>
    </submittedName>
</protein>
<evidence type="ECO:0000259" key="10">
    <source>
        <dbReference type="PROSITE" id="PS50157"/>
    </source>
</evidence>
<comment type="subcellular location">
    <subcellularLocation>
        <location evidence="1">Nucleus</location>
    </subcellularLocation>
</comment>
<evidence type="ECO:0000256" key="2">
    <source>
        <dbReference type="ARBA" id="ARBA00022723"/>
    </source>
</evidence>
<evidence type="ECO:0000313" key="11">
    <source>
        <dbReference type="Proteomes" id="UP000515160"/>
    </source>
</evidence>
<dbReference type="GO" id="GO:0003700">
    <property type="term" value="F:DNA-binding transcription factor activity"/>
    <property type="evidence" value="ECO:0007669"/>
    <property type="project" value="TreeGrafter"/>
</dbReference>
<keyword evidence="6" id="KW-0238">DNA-binding</keyword>
<evidence type="ECO:0000256" key="5">
    <source>
        <dbReference type="ARBA" id="ARBA00022833"/>
    </source>
</evidence>
<keyword evidence="4 8" id="KW-0863">Zinc-finger</keyword>
<dbReference type="Pfam" id="PF00096">
    <property type="entry name" value="zf-C2H2"/>
    <property type="match status" value="3"/>
</dbReference>
<evidence type="ECO:0000256" key="6">
    <source>
        <dbReference type="ARBA" id="ARBA00023125"/>
    </source>
</evidence>
<dbReference type="InterPro" id="IPR036236">
    <property type="entry name" value="Znf_C2H2_sf"/>
</dbReference>
<evidence type="ECO:0000256" key="1">
    <source>
        <dbReference type="ARBA" id="ARBA00004123"/>
    </source>
</evidence>
<feature type="domain" description="C2H2-type" evidence="10">
    <location>
        <begin position="229"/>
        <end position="257"/>
    </location>
</feature>
<evidence type="ECO:0000256" key="4">
    <source>
        <dbReference type="ARBA" id="ARBA00022771"/>
    </source>
</evidence>
<gene>
    <name evidence="12" type="primary">LOC117569097</name>
</gene>
<dbReference type="GeneID" id="117569097"/>
<evidence type="ECO:0000256" key="9">
    <source>
        <dbReference type="SAM" id="MobiDB-lite"/>
    </source>
</evidence>
<feature type="domain" description="C2H2-type" evidence="10">
    <location>
        <begin position="258"/>
        <end position="281"/>
    </location>
</feature>
<dbReference type="PANTHER" id="PTHR24404:SF114">
    <property type="entry name" value="KLUMPFUSS, ISOFORM B-RELATED"/>
    <property type="match status" value="1"/>
</dbReference>
<name>A0A6P8X438_DROAB</name>
<evidence type="ECO:0000313" key="12">
    <source>
        <dbReference type="RefSeq" id="XP_034106005.1"/>
    </source>
</evidence>
<sequence length="371" mass="43985">MNVNKDYIQAAQVYLKLREGDRALIVIKCCHCDAGELTEWSQFSRHFAVSHFALDTCLISQRTELDDEIEAEVEIELQNQQNCEISETEETHKETEVKKEDSYQSEEDEGLEGNRLNQPFYSLQNTHPKLIHYFIQLLRQHEYLWRDEFKNMDFRNERTESAQQIGRSLARRFNVKIRPQTISLSARALLNWFRRQYALHISNRGFRTRHQDYYDKLLKFVPISDISVVNCDGCQRRFINEDQLRRHKHRMHFGGDPYVCDVCQKGFVHASKLRMHQNRFHKKYTRWSCQICSYSAPSKWDLKSHVTSHSGDRNFTCEFCGVSTKSSSSLAVHRRTHSEPTIKCPYCPKKFRETYILNCHIAKSHYIEEET</sequence>
<reference evidence="12" key="1">
    <citation type="submission" date="2025-08" db="UniProtKB">
        <authorList>
            <consortium name="RefSeq"/>
        </authorList>
    </citation>
    <scope>IDENTIFICATION</scope>
    <source>
        <strain evidence="12">15112-1751.03</strain>
        <tissue evidence="12">Whole Adult</tissue>
    </source>
</reference>
<keyword evidence="7" id="KW-0539">Nucleus</keyword>
<dbReference type="GO" id="GO:0006357">
    <property type="term" value="P:regulation of transcription by RNA polymerase II"/>
    <property type="evidence" value="ECO:0007669"/>
    <property type="project" value="TreeGrafter"/>
</dbReference>
<feature type="domain" description="C2H2-type" evidence="10">
    <location>
        <begin position="315"/>
        <end position="342"/>
    </location>
</feature>
<dbReference type="InterPro" id="IPR050589">
    <property type="entry name" value="Ikaros_C2H2-ZF"/>
</dbReference>
<dbReference type="PROSITE" id="PS50157">
    <property type="entry name" value="ZINC_FINGER_C2H2_2"/>
    <property type="match status" value="5"/>
</dbReference>
<dbReference type="Proteomes" id="UP000515160">
    <property type="component" value="Chromosome 3"/>
</dbReference>
<feature type="domain" description="C2H2-type" evidence="10">
    <location>
        <begin position="342"/>
        <end position="370"/>
    </location>
</feature>